<reference evidence="2" key="2">
    <citation type="submission" date="2020-07" db="EMBL/GenBank/DDBJ databases">
        <authorList>
            <person name="Vera ALvarez R."/>
            <person name="Arias-Moreno D.M."/>
            <person name="Jimenez-Jacinto V."/>
            <person name="Jimenez-Bremont J.F."/>
            <person name="Swaminathan K."/>
            <person name="Moose S.P."/>
            <person name="Guerrero-Gonzalez M.L."/>
            <person name="Marino-Ramirez L."/>
            <person name="Landsman D."/>
            <person name="Rodriguez-Kessler M."/>
            <person name="Delgado-Sanchez P."/>
        </authorList>
    </citation>
    <scope>NUCLEOTIDE SEQUENCE</scope>
    <source>
        <tissue evidence="2">Cladode</tissue>
    </source>
</reference>
<keyword evidence="1" id="KW-0812">Transmembrane</keyword>
<dbReference type="EMBL" id="GISG01092937">
    <property type="protein sequence ID" value="MBA4634923.1"/>
    <property type="molecule type" value="Transcribed_RNA"/>
</dbReference>
<feature type="transmembrane region" description="Helical" evidence="1">
    <location>
        <begin position="52"/>
        <end position="72"/>
    </location>
</feature>
<protein>
    <submittedName>
        <fullName evidence="2">Uncharacterized protein</fullName>
    </submittedName>
</protein>
<evidence type="ECO:0000256" key="1">
    <source>
        <dbReference type="SAM" id="Phobius"/>
    </source>
</evidence>
<accession>A0A7C9D9A4</accession>
<feature type="transmembrane region" description="Helical" evidence="1">
    <location>
        <begin position="20"/>
        <end position="46"/>
    </location>
</feature>
<reference evidence="2" key="1">
    <citation type="journal article" date="2013" name="J. Plant Res.">
        <title>Effect of fungi and light on seed germination of three Opuntia species from semiarid lands of central Mexico.</title>
        <authorList>
            <person name="Delgado-Sanchez P."/>
            <person name="Jimenez-Bremont J.F."/>
            <person name="Guerrero-Gonzalez Mde L."/>
            <person name="Flores J."/>
        </authorList>
    </citation>
    <scope>NUCLEOTIDE SEQUENCE</scope>
    <source>
        <tissue evidence="2">Cladode</tissue>
    </source>
</reference>
<keyword evidence="1" id="KW-1133">Transmembrane helix</keyword>
<dbReference type="AlphaFoldDB" id="A0A7C9D9A4"/>
<organism evidence="2">
    <name type="scientific">Opuntia streptacantha</name>
    <name type="common">Prickly pear cactus</name>
    <name type="synonym">Opuntia cardona</name>
    <dbReference type="NCBI Taxonomy" id="393608"/>
    <lineage>
        <taxon>Eukaryota</taxon>
        <taxon>Viridiplantae</taxon>
        <taxon>Streptophyta</taxon>
        <taxon>Embryophyta</taxon>
        <taxon>Tracheophyta</taxon>
        <taxon>Spermatophyta</taxon>
        <taxon>Magnoliopsida</taxon>
        <taxon>eudicotyledons</taxon>
        <taxon>Gunneridae</taxon>
        <taxon>Pentapetalae</taxon>
        <taxon>Caryophyllales</taxon>
        <taxon>Cactineae</taxon>
        <taxon>Cactaceae</taxon>
        <taxon>Opuntioideae</taxon>
        <taxon>Opuntia</taxon>
    </lineage>
</organism>
<keyword evidence="1" id="KW-0472">Membrane</keyword>
<evidence type="ECO:0000313" key="2">
    <source>
        <dbReference type="EMBL" id="MBA4634923.1"/>
    </source>
</evidence>
<sequence length="99" mass="11091">MSKSGSFGGIMHFLSSFGYVIFFFYVSSFLFSVLCFCVVSPCLYGLYFHIDVAIFMLMLYFYYSLSYCILLMNVTLPPKGGTTLGGTRLPLFTNSVACD</sequence>
<proteinExistence type="predicted"/>
<name>A0A7C9D9A4_OPUST</name>